<feature type="chain" id="PRO_5047201006" description="Beta-lactamase-related domain-containing protein" evidence="3">
    <location>
        <begin position="22"/>
        <end position="436"/>
    </location>
</feature>
<dbReference type="Proteomes" id="UP001500459">
    <property type="component" value="Unassembled WGS sequence"/>
</dbReference>
<dbReference type="SUPFAM" id="SSF56601">
    <property type="entry name" value="beta-lactamase/transpeptidase-like"/>
    <property type="match status" value="1"/>
</dbReference>
<proteinExistence type="predicted"/>
<accession>A0ABP6UQ08</accession>
<reference evidence="6" key="1">
    <citation type="journal article" date="2019" name="Int. J. Syst. Evol. Microbiol.">
        <title>The Global Catalogue of Microorganisms (GCM) 10K type strain sequencing project: providing services to taxonomists for standard genome sequencing and annotation.</title>
        <authorList>
            <consortium name="The Broad Institute Genomics Platform"/>
            <consortium name="The Broad Institute Genome Sequencing Center for Infectious Disease"/>
            <person name="Wu L."/>
            <person name="Ma J."/>
        </authorList>
    </citation>
    <scope>NUCLEOTIDE SEQUENCE [LARGE SCALE GENOMIC DNA]</scope>
    <source>
        <strain evidence="6">JCM 17106</strain>
    </source>
</reference>
<evidence type="ECO:0000313" key="6">
    <source>
        <dbReference type="Proteomes" id="UP001500459"/>
    </source>
</evidence>
<dbReference type="EMBL" id="BAABCW010000010">
    <property type="protein sequence ID" value="GAA3510785.1"/>
    <property type="molecule type" value="Genomic_DNA"/>
</dbReference>
<keyword evidence="6" id="KW-1185">Reference proteome</keyword>
<organism evidence="5 6">
    <name type="scientific">Aquimarina addita</name>
    <dbReference type="NCBI Taxonomy" id="870485"/>
    <lineage>
        <taxon>Bacteria</taxon>
        <taxon>Pseudomonadati</taxon>
        <taxon>Bacteroidota</taxon>
        <taxon>Flavobacteriia</taxon>
        <taxon>Flavobacteriales</taxon>
        <taxon>Flavobacteriaceae</taxon>
        <taxon>Aquimarina</taxon>
    </lineage>
</organism>
<feature type="signal peptide" evidence="3">
    <location>
        <begin position="1"/>
        <end position="21"/>
    </location>
</feature>
<comment type="caution">
    <text evidence="5">The sequence shown here is derived from an EMBL/GenBank/DDBJ whole genome shotgun (WGS) entry which is preliminary data.</text>
</comment>
<dbReference type="PANTHER" id="PTHR46825:SF11">
    <property type="entry name" value="PENICILLIN-BINDING PROTEIN 4"/>
    <property type="match status" value="1"/>
</dbReference>
<evidence type="ECO:0000259" key="4">
    <source>
        <dbReference type="Pfam" id="PF00144"/>
    </source>
</evidence>
<evidence type="ECO:0000256" key="3">
    <source>
        <dbReference type="SAM" id="SignalP"/>
    </source>
</evidence>
<protein>
    <recommendedName>
        <fullName evidence="4">Beta-lactamase-related domain-containing protein</fullName>
    </recommendedName>
</protein>
<dbReference type="PANTHER" id="PTHR46825">
    <property type="entry name" value="D-ALANYL-D-ALANINE-CARBOXYPEPTIDASE/ENDOPEPTIDASE AMPH"/>
    <property type="match status" value="1"/>
</dbReference>
<dbReference type="RefSeq" id="WP_344927955.1">
    <property type="nucleotide sequence ID" value="NZ_BAABCW010000010.1"/>
</dbReference>
<evidence type="ECO:0000256" key="1">
    <source>
        <dbReference type="ARBA" id="ARBA00004370"/>
    </source>
</evidence>
<keyword evidence="3" id="KW-0732">Signal</keyword>
<sequence>MKSLTSIVYSLLFVITSASYAQSLQNQLDKYNPYLEELHQGIGILIHKNGETTTANIGNYNFNQHTVFNIGSATKKMTAILILKEVEKGTLQLSDSIGTFLQPIKNVNGRLTIETLLRHRSGLGEIVGENYENNFYAKSDSLYNGNFLNKIPKNNPDKVGKFDYCNTNFILLGHVLEKVTDKSYFNLLQEYIFTPCNMTASYPYVSKNLANLATPIHKKEDVTPYLDYRFFAKFAYAAGSIASTLHDMAKFYHHLFQQKTLLSDTSLQQLISFDDASCGLGMRKFKSGYIGHGGNNIGYSFKEYYNPENQNLALFFSNGISIPFGKMIKNELLNFLEGKPTTYSFDKNITTNFEHVIGKYLFDSNGMKMDIEILESNKQLYLSAQGAKVILISKEKNKLYNGGFGVELEVNPENPNELIFRQNGLEAIINRVISEN</sequence>
<keyword evidence="2" id="KW-0472">Membrane</keyword>
<feature type="domain" description="Beta-lactamase-related" evidence="4">
    <location>
        <begin position="40"/>
        <end position="319"/>
    </location>
</feature>
<dbReference type="Pfam" id="PF00144">
    <property type="entry name" value="Beta-lactamase"/>
    <property type="match status" value="1"/>
</dbReference>
<comment type="subcellular location">
    <subcellularLocation>
        <location evidence="1">Membrane</location>
    </subcellularLocation>
</comment>
<gene>
    <name evidence="5" type="ORF">GCM10022393_25480</name>
</gene>
<dbReference type="InterPro" id="IPR001466">
    <property type="entry name" value="Beta-lactam-related"/>
</dbReference>
<evidence type="ECO:0000313" key="5">
    <source>
        <dbReference type="EMBL" id="GAA3510785.1"/>
    </source>
</evidence>
<dbReference type="InterPro" id="IPR050491">
    <property type="entry name" value="AmpC-like"/>
</dbReference>
<dbReference type="InterPro" id="IPR012338">
    <property type="entry name" value="Beta-lactam/transpept-like"/>
</dbReference>
<dbReference type="Gene3D" id="3.40.710.10">
    <property type="entry name" value="DD-peptidase/beta-lactamase superfamily"/>
    <property type="match status" value="1"/>
</dbReference>
<evidence type="ECO:0000256" key="2">
    <source>
        <dbReference type="ARBA" id="ARBA00023136"/>
    </source>
</evidence>
<name>A0ABP6UQ08_9FLAO</name>